<dbReference type="Proteomes" id="UP000193017">
    <property type="component" value="Chromosome"/>
</dbReference>
<reference evidence="1 2" key="1">
    <citation type="submission" date="2017-03" db="EMBL/GenBank/DDBJ databases">
        <title>Genome sequence of Paracoccus contaminans isolated from a water microcosm.</title>
        <authorList>
            <person name="Aurass P."/>
            <person name="Karste S."/>
            <person name="Trost E."/>
            <person name="Glaeser S.P."/>
            <person name="Kaempfer P."/>
            <person name="Flieger A."/>
        </authorList>
    </citation>
    <scope>NUCLEOTIDE SEQUENCE [LARGE SCALE GENOMIC DNA]</scope>
    <source>
        <strain evidence="2">RKI 16-01929T\LMG 29738T\CCM 8701T\CIP 111112T</strain>
    </source>
</reference>
<dbReference type="AlphaFoldDB" id="A0A1W6D031"/>
<name>A0A1W6D031_9RHOB</name>
<dbReference type="OrthoDB" id="7767968at2"/>
<dbReference type="KEGG" id="pcon:B0A89_13225"/>
<dbReference type="EMBL" id="CP020612">
    <property type="protein sequence ID" value="ARJ70456.1"/>
    <property type="molecule type" value="Genomic_DNA"/>
</dbReference>
<dbReference type="RefSeq" id="WP_085378513.1">
    <property type="nucleotide sequence ID" value="NZ_CP020612.1"/>
</dbReference>
<dbReference type="STRING" id="1945662.B0A89_13225"/>
<gene>
    <name evidence="1" type="ORF">B0A89_13225</name>
</gene>
<sequence length="348" mass="35803">MLNFNPTTALAGVSTFNLLSPNGGANLSGLNSLAKLFSGLGTALQALADMLADGKSPVGVNPFVGGKPSHGSHHTGSAGHGVPHAPVEEKPIAGKARIWGDPHFIGADGDMFDVQGKAGKIYNLLSDQNFQLNGKFEAYGTGGATVVGEAAINADGNFITVDKTGETFVNGQKLEDGKKVNLFGGGTAEKKGDHVIVNKGEWKVDFEANGQYLNMDIETKNAIADGVKPQGLIGQTFDGDGKALMGDAGVGAQGGGAIKDAKGNLTKAGDKDAVKSYEVDSLFSSIFKHHNASGFAHLVSNNGTLGGGRSEHALKEVNQQLGQMAMLGFFTLMSSLSATSVKGWGSAV</sequence>
<evidence type="ECO:0000313" key="2">
    <source>
        <dbReference type="Proteomes" id="UP000193017"/>
    </source>
</evidence>
<evidence type="ECO:0008006" key="3">
    <source>
        <dbReference type="Google" id="ProtNLM"/>
    </source>
</evidence>
<accession>A0A1W6D031</accession>
<proteinExistence type="predicted"/>
<evidence type="ECO:0000313" key="1">
    <source>
        <dbReference type="EMBL" id="ARJ70456.1"/>
    </source>
</evidence>
<organism evidence="1 2">
    <name type="scientific">Paracoccus contaminans</name>
    <dbReference type="NCBI Taxonomy" id="1945662"/>
    <lineage>
        <taxon>Bacteria</taxon>
        <taxon>Pseudomonadati</taxon>
        <taxon>Pseudomonadota</taxon>
        <taxon>Alphaproteobacteria</taxon>
        <taxon>Rhodobacterales</taxon>
        <taxon>Paracoccaceae</taxon>
        <taxon>Paracoccus</taxon>
    </lineage>
</organism>
<keyword evidence="2" id="KW-1185">Reference proteome</keyword>
<protein>
    <recommendedName>
        <fullName evidence="3">DUF1521 domain-containing protein</fullName>
    </recommendedName>
</protein>